<dbReference type="AlphaFoldDB" id="A0A6N8SC77"/>
<accession>A0A6N8SC77</accession>
<keyword evidence="2" id="KW-1185">Reference proteome</keyword>
<name>A0A6N8SC77_9HYPH</name>
<dbReference type="OrthoDB" id="8562828at2"/>
<protein>
    <submittedName>
        <fullName evidence="1">Uncharacterized protein</fullName>
    </submittedName>
</protein>
<comment type="caution">
    <text evidence="1">The sequence shown here is derived from an EMBL/GenBank/DDBJ whole genome shotgun (WGS) entry which is preliminary data.</text>
</comment>
<gene>
    <name evidence="1" type="ORF">GR138_12735</name>
</gene>
<sequence>MPDQPLTDREIFALLDKAVDLFRGQKAETEGGQAVVEMFIKNTDFIQRAMLIMLAENRPRSENEP</sequence>
<organism evidence="1 2">
    <name type="scientific">Shinella kummerowiae</name>
    <dbReference type="NCBI Taxonomy" id="417745"/>
    <lineage>
        <taxon>Bacteria</taxon>
        <taxon>Pseudomonadati</taxon>
        <taxon>Pseudomonadota</taxon>
        <taxon>Alphaproteobacteria</taxon>
        <taxon>Hyphomicrobiales</taxon>
        <taxon>Rhizobiaceae</taxon>
        <taxon>Shinella</taxon>
    </lineage>
</organism>
<dbReference type="EMBL" id="WUMK01000004">
    <property type="protein sequence ID" value="MXN46057.1"/>
    <property type="molecule type" value="Genomic_DNA"/>
</dbReference>
<proteinExistence type="predicted"/>
<dbReference type="Proteomes" id="UP000435802">
    <property type="component" value="Unassembled WGS sequence"/>
</dbReference>
<evidence type="ECO:0000313" key="1">
    <source>
        <dbReference type="EMBL" id="MXN46057.1"/>
    </source>
</evidence>
<evidence type="ECO:0000313" key="2">
    <source>
        <dbReference type="Proteomes" id="UP000435802"/>
    </source>
</evidence>
<dbReference type="RefSeq" id="WP_160859604.1">
    <property type="nucleotide sequence ID" value="NZ_WUMK01000004.1"/>
</dbReference>
<reference evidence="1 2" key="1">
    <citation type="submission" date="2019-12" db="EMBL/GenBank/DDBJ databases">
        <title>Shinella kummerowiae sp. nov., a symbiotic bacterium isolated from root nodules of the herbal legume Kummerowia stipulacea.</title>
        <authorList>
            <person name="Gao J."/>
        </authorList>
    </citation>
    <scope>NUCLEOTIDE SEQUENCE [LARGE SCALE GENOMIC DNA]</scope>
    <source>
        <strain evidence="1 2">CCBAU 25048</strain>
    </source>
</reference>